<reference evidence="9" key="1">
    <citation type="journal article" date="2019" name="Int. J. Syst. Evol. Microbiol.">
        <title>The Global Catalogue of Microorganisms (GCM) 10K type strain sequencing project: providing services to taxonomists for standard genome sequencing and annotation.</title>
        <authorList>
            <consortium name="The Broad Institute Genomics Platform"/>
            <consortium name="The Broad Institute Genome Sequencing Center for Infectious Disease"/>
            <person name="Wu L."/>
            <person name="Ma J."/>
        </authorList>
    </citation>
    <scope>NUCLEOTIDE SEQUENCE [LARGE SCALE GENOMIC DNA]</scope>
    <source>
        <strain evidence="9">CGMCC 4.7676</strain>
    </source>
</reference>
<dbReference type="PANTHER" id="PTHR24291">
    <property type="entry name" value="CYTOCHROME P450 FAMILY 4"/>
    <property type="match status" value="1"/>
</dbReference>
<dbReference type="InterPro" id="IPR050196">
    <property type="entry name" value="Cytochrome_P450_Monoox"/>
</dbReference>
<dbReference type="InterPro" id="IPR001128">
    <property type="entry name" value="Cyt_P450"/>
</dbReference>
<accession>A0ABV7PAK2</accession>
<organism evidence="8 9">
    <name type="scientific">Amycolatopsis speibonae</name>
    <dbReference type="NCBI Taxonomy" id="1450224"/>
    <lineage>
        <taxon>Bacteria</taxon>
        <taxon>Bacillati</taxon>
        <taxon>Actinomycetota</taxon>
        <taxon>Actinomycetes</taxon>
        <taxon>Pseudonocardiales</taxon>
        <taxon>Pseudonocardiaceae</taxon>
        <taxon>Amycolatopsis</taxon>
    </lineage>
</organism>
<evidence type="ECO:0000313" key="9">
    <source>
        <dbReference type="Proteomes" id="UP001595645"/>
    </source>
</evidence>
<dbReference type="InterPro" id="IPR017972">
    <property type="entry name" value="Cyt_P450_CS"/>
</dbReference>
<dbReference type="PANTHER" id="PTHR24291:SF50">
    <property type="entry name" value="BIFUNCTIONAL ALBAFLAVENONE MONOOXYGENASE_TERPENE SYNTHASE"/>
    <property type="match status" value="1"/>
</dbReference>
<evidence type="ECO:0000256" key="2">
    <source>
        <dbReference type="ARBA" id="ARBA00022617"/>
    </source>
</evidence>
<evidence type="ECO:0000256" key="7">
    <source>
        <dbReference type="RuleBase" id="RU000461"/>
    </source>
</evidence>
<dbReference type="RefSeq" id="WP_378247281.1">
    <property type="nucleotide sequence ID" value="NZ_JBHRWK010000143.1"/>
</dbReference>
<dbReference type="SUPFAM" id="SSF48264">
    <property type="entry name" value="Cytochrome P450"/>
    <property type="match status" value="1"/>
</dbReference>
<keyword evidence="6 7" id="KW-0503">Monooxygenase</keyword>
<keyword evidence="4 7" id="KW-0560">Oxidoreductase</keyword>
<dbReference type="EMBL" id="JBHRWK010000143">
    <property type="protein sequence ID" value="MFC3456169.1"/>
    <property type="molecule type" value="Genomic_DNA"/>
</dbReference>
<dbReference type="PRINTS" id="PR00385">
    <property type="entry name" value="P450"/>
</dbReference>
<comment type="caution">
    <text evidence="8">The sequence shown here is derived from an EMBL/GenBank/DDBJ whole genome shotgun (WGS) entry which is preliminary data.</text>
</comment>
<dbReference type="Pfam" id="PF00067">
    <property type="entry name" value="p450"/>
    <property type="match status" value="1"/>
</dbReference>
<keyword evidence="9" id="KW-1185">Reference proteome</keyword>
<name>A0ABV7PAK2_9PSEU</name>
<proteinExistence type="inferred from homology"/>
<dbReference type="PRINTS" id="PR00463">
    <property type="entry name" value="EP450I"/>
</dbReference>
<evidence type="ECO:0000256" key="6">
    <source>
        <dbReference type="ARBA" id="ARBA00023033"/>
    </source>
</evidence>
<keyword evidence="5 7" id="KW-0408">Iron</keyword>
<dbReference type="CDD" id="cd11049">
    <property type="entry name" value="CYP170A1-like"/>
    <property type="match status" value="1"/>
</dbReference>
<dbReference type="Gene3D" id="1.10.630.10">
    <property type="entry name" value="Cytochrome P450"/>
    <property type="match status" value="1"/>
</dbReference>
<gene>
    <name evidence="8" type="ORF">ACFOSH_42660</name>
</gene>
<evidence type="ECO:0000256" key="1">
    <source>
        <dbReference type="ARBA" id="ARBA00010617"/>
    </source>
</evidence>
<dbReference type="InterPro" id="IPR036396">
    <property type="entry name" value="Cyt_P450_sf"/>
</dbReference>
<evidence type="ECO:0000256" key="3">
    <source>
        <dbReference type="ARBA" id="ARBA00022723"/>
    </source>
</evidence>
<dbReference type="Proteomes" id="UP001595645">
    <property type="component" value="Unassembled WGS sequence"/>
</dbReference>
<keyword evidence="2 7" id="KW-0349">Heme</keyword>
<keyword evidence="3 7" id="KW-0479">Metal-binding</keyword>
<evidence type="ECO:0000256" key="5">
    <source>
        <dbReference type="ARBA" id="ARBA00023004"/>
    </source>
</evidence>
<dbReference type="PROSITE" id="PS00086">
    <property type="entry name" value="CYTOCHROME_P450"/>
    <property type="match status" value="1"/>
</dbReference>
<dbReference type="InterPro" id="IPR002401">
    <property type="entry name" value="Cyt_P450_E_grp-I"/>
</dbReference>
<comment type="similarity">
    <text evidence="1 7">Belongs to the cytochrome P450 family.</text>
</comment>
<evidence type="ECO:0000256" key="4">
    <source>
        <dbReference type="ARBA" id="ARBA00023002"/>
    </source>
</evidence>
<sequence length="476" mass="52571">MGSADTRRRFIEAVRRLANRRLRLLGRTAQNSTMTMVRVANDVPSAPGGLPVLGHALAFKRDPVAFLGTLRALGPMVRIQLGPKPAYVVNDEHLIRRVFVPDAHKFDKGIFWEKVGAIVGNGLANSSGTVHLRQRRMMQPMFHRRRIALYATTMAAHWAERVAGWQEGQVLDVPHEMADTALSMVVRTVFSSRLGDGAVEAMRSGFPDVQDGVMWRTMNPFPVLEKLPTPGNRRFAAGIDHIQRAVDTAIAAYRADGSDHGDLLSTLVAARDPETGTALTDDEIRDQVLTIALAAGDTTANALAWALYQIGTSPELGQCIAAEVAEVAKDRPLDVGDLDALVYTDRVVQEVFRFYAFWMLMRRTLTDVVLGDVRLPAGAQVLISPLSLHRDPAIYPDAGRFLPDRWTSEVRRTAFIPFGAGARQCIGDRFAWTEVMLGLATICRRWQLVPVTGQTTREVCRISLNPAPLHMTVTPR</sequence>
<evidence type="ECO:0000313" key="8">
    <source>
        <dbReference type="EMBL" id="MFC3456169.1"/>
    </source>
</evidence>
<protein>
    <submittedName>
        <fullName evidence="8">Cytochrome P450</fullName>
    </submittedName>
</protein>